<dbReference type="Pfam" id="PF01535">
    <property type="entry name" value="PPR"/>
    <property type="match status" value="4"/>
</dbReference>
<dbReference type="PANTHER" id="PTHR47926">
    <property type="entry name" value="PENTATRICOPEPTIDE REPEAT-CONTAINING PROTEIN"/>
    <property type="match status" value="1"/>
</dbReference>
<dbReference type="AlphaFoldDB" id="A0AAN7MPR9"/>
<evidence type="ECO:0000256" key="2">
    <source>
        <dbReference type="PROSITE-ProRule" id="PRU00708"/>
    </source>
</evidence>
<dbReference type="InterPro" id="IPR011990">
    <property type="entry name" value="TPR-like_helical_dom_sf"/>
</dbReference>
<dbReference type="FunFam" id="1.25.40.10:FF:000196">
    <property type="entry name" value="Pentatricopeptide repeat-containing protein At4g14850"/>
    <property type="match status" value="2"/>
</dbReference>
<dbReference type="Pfam" id="PF13812">
    <property type="entry name" value="PPR_3"/>
    <property type="match status" value="1"/>
</dbReference>
<protein>
    <recommendedName>
        <fullName evidence="5">Pentatricopeptide repeat-containing protein</fullName>
    </recommendedName>
</protein>
<organism evidence="3 4">
    <name type="scientific">Trapa natans</name>
    <name type="common">Water chestnut</name>
    <dbReference type="NCBI Taxonomy" id="22666"/>
    <lineage>
        <taxon>Eukaryota</taxon>
        <taxon>Viridiplantae</taxon>
        <taxon>Streptophyta</taxon>
        <taxon>Embryophyta</taxon>
        <taxon>Tracheophyta</taxon>
        <taxon>Spermatophyta</taxon>
        <taxon>Magnoliopsida</taxon>
        <taxon>eudicotyledons</taxon>
        <taxon>Gunneridae</taxon>
        <taxon>Pentapetalae</taxon>
        <taxon>rosids</taxon>
        <taxon>malvids</taxon>
        <taxon>Myrtales</taxon>
        <taxon>Lythraceae</taxon>
        <taxon>Trapa</taxon>
    </lineage>
</organism>
<keyword evidence="4" id="KW-1185">Reference proteome</keyword>
<evidence type="ECO:0000313" key="4">
    <source>
        <dbReference type="Proteomes" id="UP001346149"/>
    </source>
</evidence>
<dbReference type="Gene3D" id="1.25.40.10">
    <property type="entry name" value="Tetratricopeptide repeat domain"/>
    <property type="match status" value="3"/>
</dbReference>
<dbReference type="PROSITE" id="PS51375">
    <property type="entry name" value="PPR"/>
    <property type="match status" value="2"/>
</dbReference>
<keyword evidence="1" id="KW-0677">Repeat</keyword>
<evidence type="ECO:0000313" key="3">
    <source>
        <dbReference type="EMBL" id="KAK4797648.1"/>
    </source>
</evidence>
<comment type="caution">
    <text evidence="3">The sequence shown here is derived from an EMBL/GenBank/DDBJ whole genome shotgun (WGS) entry which is preliminary data.</text>
</comment>
<dbReference type="Proteomes" id="UP001346149">
    <property type="component" value="Unassembled WGS sequence"/>
</dbReference>
<accession>A0AAN7MPR9</accession>
<dbReference type="EMBL" id="JAXQNO010000005">
    <property type="protein sequence ID" value="KAK4797648.1"/>
    <property type="molecule type" value="Genomic_DNA"/>
</dbReference>
<dbReference type="FunFam" id="1.25.40.10:FF:001211">
    <property type="entry name" value="Pentatricopeptide repeat-containing protein"/>
    <property type="match status" value="1"/>
</dbReference>
<dbReference type="PANTHER" id="PTHR47926:SF398">
    <property type="entry name" value="PENTATRICOPEPTIDE REPEAT-CONTAINING PROTEIN"/>
    <property type="match status" value="1"/>
</dbReference>
<evidence type="ECO:0008006" key="5">
    <source>
        <dbReference type="Google" id="ProtNLM"/>
    </source>
</evidence>
<evidence type="ECO:0000256" key="1">
    <source>
        <dbReference type="ARBA" id="ARBA00022737"/>
    </source>
</evidence>
<dbReference type="GO" id="GO:0009451">
    <property type="term" value="P:RNA modification"/>
    <property type="evidence" value="ECO:0007669"/>
    <property type="project" value="InterPro"/>
</dbReference>
<dbReference type="InterPro" id="IPR046960">
    <property type="entry name" value="PPR_At4g14850-like_plant"/>
</dbReference>
<gene>
    <name evidence="3" type="ORF">SAY86_029974</name>
</gene>
<feature type="repeat" description="PPR" evidence="2">
    <location>
        <begin position="374"/>
        <end position="404"/>
    </location>
</feature>
<dbReference type="Pfam" id="PF20431">
    <property type="entry name" value="E_motif"/>
    <property type="match status" value="1"/>
</dbReference>
<dbReference type="NCBIfam" id="TIGR00756">
    <property type="entry name" value="PPR"/>
    <property type="match status" value="1"/>
</dbReference>
<feature type="repeat" description="PPR" evidence="2">
    <location>
        <begin position="101"/>
        <end position="135"/>
    </location>
</feature>
<name>A0AAN7MPR9_TRANT</name>
<sequence length="605" mass="68073">MFATQCAKTWDVPSQFNNRQWPPSTLSMAAVNLSSLAALIQSALSSRSHLLGRAVHAHITKTLQTSAHLPVFLSDHLIHMYSKLDRLDSAILLLRLSKVRSVVSWSSLVSGSVHNGHFTLALLQFIDMLRDGVLPNDFTFPCVFKASASLRMPFTGKQTHGLALRVGLLDDVFVGCSAFDMYSRSHLLDDAMKLFEEMPVRNVVTWNSYISNALLRGRPQDAIKAFIEFRRMNGVPDPITFCVFLNACEEEFRFELGQSLHAFVVRGGFGSDISVMNALIDFYGKCGKLRCAEMVFDSNAHWRNDVTWCSLISAYVQNCEEEKSCQAFLGARKEEIPLSDFLLSSILSACAGLAHPAILLFEDMVSCHIGITPNPVTFVCLLSACSRAGEVKLGMEIFESMRSRFGVEPGPEHYACVVDLLGRSGMLEQALEFINKIPFHPTISIWGAFLGACRVHRKPELGMLVADKLMELDPRDSGNHVVLSNMFAAAGRWEEAYRVRMDMNDGAIRINKGTGYSWITVKNKVHVFRAKDTSHDRNAEIQETLSELRRDMERAGYLADPNYALYDLEEEEKMAEVCKHFWNWICYKRKMKGHHILLEGRCHLP</sequence>
<dbReference type="InterPro" id="IPR046848">
    <property type="entry name" value="E_motif"/>
</dbReference>
<dbReference type="GO" id="GO:0003723">
    <property type="term" value="F:RNA binding"/>
    <property type="evidence" value="ECO:0007669"/>
    <property type="project" value="InterPro"/>
</dbReference>
<proteinExistence type="predicted"/>
<reference evidence="3 4" key="1">
    <citation type="journal article" date="2023" name="Hortic Res">
        <title>Pangenome of water caltrop reveals structural variations and asymmetric subgenome divergence after allopolyploidization.</title>
        <authorList>
            <person name="Zhang X."/>
            <person name="Chen Y."/>
            <person name="Wang L."/>
            <person name="Yuan Y."/>
            <person name="Fang M."/>
            <person name="Shi L."/>
            <person name="Lu R."/>
            <person name="Comes H.P."/>
            <person name="Ma Y."/>
            <person name="Chen Y."/>
            <person name="Huang G."/>
            <person name="Zhou Y."/>
            <person name="Zheng Z."/>
            <person name="Qiu Y."/>
        </authorList>
    </citation>
    <scope>NUCLEOTIDE SEQUENCE [LARGE SCALE GENOMIC DNA]</scope>
    <source>
        <strain evidence="3">F231</strain>
    </source>
</reference>
<dbReference type="InterPro" id="IPR002885">
    <property type="entry name" value="PPR_rpt"/>
</dbReference>